<evidence type="ECO:0000313" key="2">
    <source>
        <dbReference type="Proteomes" id="UP000789759"/>
    </source>
</evidence>
<name>A0A9N9J330_9GLOM</name>
<dbReference type="AlphaFoldDB" id="A0A9N9J330"/>
<dbReference type="Proteomes" id="UP000789759">
    <property type="component" value="Unassembled WGS sequence"/>
</dbReference>
<organism evidence="1 2">
    <name type="scientific">Cetraspora pellucida</name>
    <dbReference type="NCBI Taxonomy" id="1433469"/>
    <lineage>
        <taxon>Eukaryota</taxon>
        <taxon>Fungi</taxon>
        <taxon>Fungi incertae sedis</taxon>
        <taxon>Mucoromycota</taxon>
        <taxon>Glomeromycotina</taxon>
        <taxon>Glomeromycetes</taxon>
        <taxon>Diversisporales</taxon>
        <taxon>Gigasporaceae</taxon>
        <taxon>Cetraspora</taxon>
    </lineage>
</organism>
<proteinExistence type="predicted"/>
<sequence length="58" mass="6821">DMLKIEELLNLNATSFTDSLDEIIFELFQEEYIIQTNDIENSKEKDLNIEKVINAMLK</sequence>
<gene>
    <name evidence="1" type="ORF">CPELLU_LOCUS15254</name>
</gene>
<evidence type="ECO:0000313" key="1">
    <source>
        <dbReference type="EMBL" id="CAG8760192.1"/>
    </source>
</evidence>
<protein>
    <submittedName>
        <fullName evidence="1">19115_t:CDS:1</fullName>
    </submittedName>
</protein>
<accession>A0A9N9J330</accession>
<dbReference type="EMBL" id="CAJVQA010019696">
    <property type="protein sequence ID" value="CAG8760192.1"/>
    <property type="molecule type" value="Genomic_DNA"/>
</dbReference>
<comment type="caution">
    <text evidence="1">The sequence shown here is derived from an EMBL/GenBank/DDBJ whole genome shotgun (WGS) entry which is preliminary data.</text>
</comment>
<reference evidence="1" key="1">
    <citation type="submission" date="2021-06" db="EMBL/GenBank/DDBJ databases">
        <authorList>
            <person name="Kallberg Y."/>
            <person name="Tangrot J."/>
            <person name="Rosling A."/>
        </authorList>
    </citation>
    <scope>NUCLEOTIDE SEQUENCE</scope>
    <source>
        <strain evidence="1">FL966</strain>
    </source>
</reference>
<keyword evidence="2" id="KW-1185">Reference proteome</keyword>
<feature type="non-terminal residue" evidence="1">
    <location>
        <position position="1"/>
    </location>
</feature>